<reference evidence="12 13" key="1">
    <citation type="submission" date="2016-10" db="EMBL/GenBank/DDBJ databases">
        <authorList>
            <person name="de Groot N.N."/>
        </authorList>
    </citation>
    <scope>NUCLEOTIDE SEQUENCE [LARGE SCALE GENOMIC DNA]</scope>
    <source>
        <strain evidence="12 13">CGMCC 1.7054</strain>
    </source>
</reference>
<feature type="domain" description="CBS" evidence="11">
    <location>
        <begin position="202"/>
        <end position="265"/>
    </location>
</feature>
<dbReference type="GO" id="GO:0005886">
    <property type="term" value="C:plasma membrane"/>
    <property type="evidence" value="ECO:0007669"/>
    <property type="project" value="UniProtKB-SubCell"/>
</dbReference>
<evidence type="ECO:0000256" key="6">
    <source>
        <dbReference type="ARBA" id="ARBA00022989"/>
    </source>
</evidence>
<keyword evidence="7 9" id="KW-0129">CBS domain</keyword>
<dbReference type="CDD" id="cd04590">
    <property type="entry name" value="CBS_pair_CorC_HlyC_assoc"/>
    <property type="match status" value="1"/>
</dbReference>
<dbReference type="SMART" id="SM00116">
    <property type="entry name" value="CBS"/>
    <property type="match status" value="2"/>
</dbReference>
<comment type="subcellular location">
    <subcellularLocation>
        <location evidence="1">Cell membrane</location>
        <topology evidence="1">Multi-pass membrane protein</topology>
    </subcellularLocation>
</comment>
<dbReference type="InterPro" id="IPR016169">
    <property type="entry name" value="FAD-bd_PCMH_sub2"/>
</dbReference>
<keyword evidence="4 10" id="KW-0812">Transmembrane</keyword>
<keyword evidence="5" id="KW-0677">Repeat</keyword>
<dbReference type="InterPro" id="IPR002550">
    <property type="entry name" value="CNNM"/>
</dbReference>
<feature type="transmembrane region" description="Helical" evidence="10">
    <location>
        <begin position="89"/>
        <end position="109"/>
    </location>
</feature>
<keyword evidence="6 10" id="KW-1133">Transmembrane helix</keyword>
<evidence type="ECO:0000256" key="1">
    <source>
        <dbReference type="ARBA" id="ARBA00004651"/>
    </source>
</evidence>
<dbReference type="PANTHER" id="PTHR22777:SF32">
    <property type="entry name" value="UPF0053 INNER MEMBRANE PROTEIN YFJD"/>
    <property type="match status" value="1"/>
</dbReference>
<feature type="domain" description="CBS" evidence="11">
    <location>
        <begin position="269"/>
        <end position="326"/>
    </location>
</feature>
<dbReference type="RefSeq" id="WP_091696172.1">
    <property type="nucleotide sequence ID" value="NZ_FPCG01000004.1"/>
</dbReference>
<dbReference type="InterPro" id="IPR044751">
    <property type="entry name" value="Ion_transp-like_CBS"/>
</dbReference>
<comment type="similarity">
    <text evidence="2">Belongs to the UPF0053 family.</text>
</comment>
<gene>
    <name evidence="12" type="ORF">SAMN04487966_10439</name>
</gene>
<dbReference type="STRING" id="574650.SAMN04487966_10439"/>
<protein>
    <submittedName>
        <fullName evidence="12">Hemolysin, contains CBS domains</fullName>
    </submittedName>
</protein>
<accession>A0A1I7MKF7</accession>
<proteinExistence type="inferred from homology"/>
<evidence type="ECO:0000256" key="2">
    <source>
        <dbReference type="ARBA" id="ARBA00006337"/>
    </source>
</evidence>
<dbReference type="Pfam" id="PF01595">
    <property type="entry name" value="CNNM"/>
    <property type="match status" value="1"/>
</dbReference>
<dbReference type="Pfam" id="PF03471">
    <property type="entry name" value="CorC_HlyC"/>
    <property type="match status" value="1"/>
</dbReference>
<dbReference type="PROSITE" id="PS51371">
    <property type="entry name" value="CBS"/>
    <property type="match status" value="2"/>
</dbReference>
<dbReference type="InterPro" id="IPR046342">
    <property type="entry name" value="CBS_dom_sf"/>
</dbReference>
<sequence length="450" mass="49606">MFTPIVLALLLVAFLALSWVLSAAETSLTYLSRKEAEGIVAKKPKSPILTVMAQLPEHLQALRFWRIFAETASAVAAALLLDWFLDSTWWSVLTATVLMGLASLLLVVWSPRQVGARHDVGTARTTAGLVRVLTRVLGPLPAKFAAPGTRTEDEEEEAAEIEERHFREFVARANDADVLEDSEAELIQSVFDMGDTIVRAVMVPRTDVVTVDSGTTLEDTMNLLLRSGCSRVPLIGESADEVFGMIYLKDVAQALHRARMDPHELVDGIVREVRFVPESKPVSELLQELQREATHVAIVIDEYGGTAGLVTLEDLIEEIVGEISDEYDQQDRPEVEPVQDGLFRVDARMNVDDFAEIFDIDLEDEDDIHTVGGLLAKELGQVPIQGSEVEVQGLILHAETLEGRRNRVARLLVRQTEDSTGQIRLDGYDDATLQGAHGTFGSTTDSREGR</sequence>
<evidence type="ECO:0000259" key="11">
    <source>
        <dbReference type="PROSITE" id="PS51371"/>
    </source>
</evidence>
<dbReference type="EMBL" id="FPCG01000004">
    <property type="protein sequence ID" value="SFV22329.1"/>
    <property type="molecule type" value="Genomic_DNA"/>
</dbReference>
<keyword evidence="8 10" id="KW-0472">Membrane</keyword>
<dbReference type="GO" id="GO:0050660">
    <property type="term" value="F:flavin adenine dinucleotide binding"/>
    <property type="evidence" value="ECO:0007669"/>
    <property type="project" value="InterPro"/>
</dbReference>
<dbReference type="OrthoDB" id="110231at2"/>
<organism evidence="12 13">
    <name type="scientific">Micrococcus terreus</name>
    <dbReference type="NCBI Taxonomy" id="574650"/>
    <lineage>
        <taxon>Bacteria</taxon>
        <taxon>Bacillati</taxon>
        <taxon>Actinomycetota</taxon>
        <taxon>Actinomycetes</taxon>
        <taxon>Micrococcales</taxon>
        <taxon>Micrococcaceae</taxon>
        <taxon>Micrococcus</taxon>
    </lineage>
</organism>
<keyword evidence="3" id="KW-1003">Cell membrane</keyword>
<evidence type="ECO:0000313" key="13">
    <source>
        <dbReference type="Proteomes" id="UP000198881"/>
    </source>
</evidence>
<evidence type="ECO:0000256" key="9">
    <source>
        <dbReference type="PROSITE-ProRule" id="PRU00703"/>
    </source>
</evidence>
<dbReference type="InterPro" id="IPR036318">
    <property type="entry name" value="FAD-bd_PCMH-like_sf"/>
</dbReference>
<dbReference type="PANTHER" id="PTHR22777">
    <property type="entry name" value="HEMOLYSIN-RELATED"/>
    <property type="match status" value="1"/>
</dbReference>
<dbReference type="SUPFAM" id="SSF56176">
    <property type="entry name" value="FAD-binding/transporter-associated domain-like"/>
    <property type="match status" value="1"/>
</dbReference>
<dbReference type="InterPro" id="IPR000644">
    <property type="entry name" value="CBS_dom"/>
</dbReference>
<dbReference type="Proteomes" id="UP000198881">
    <property type="component" value="Unassembled WGS sequence"/>
</dbReference>
<dbReference type="FunFam" id="3.10.580.10:FF:000002">
    <property type="entry name" value="Magnesium/cobalt efflux protein CorC"/>
    <property type="match status" value="1"/>
</dbReference>
<dbReference type="SMART" id="SM01091">
    <property type="entry name" value="CorC_HlyC"/>
    <property type="match status" value="1"/>
</dbReference>
<evidence type="ECO:0000313" key="12">
    <source>
        <dbReference type="EMBL" id="SFV22329.1"/>
    </source>
</evidence>
<evidence type="ECO:0000256" key="10">
    <source>
        <dbReference type="SAM" id="Phobius"/>
    </source>
</evidence>
<evidence type="ECO:0000256" key="8">
    <source>
        <dbReference type="ARBA" id="ARBA00023136"/>
    </source>
</evidence>
<keyword evidence="13" id="KW-1185">Reference proteome</keyword>
<dbReference type="Gene3D" id="3.30.465.10">
    <property type="match status" value="1"/>
</dbReference>
<dbReference type="Gene3D" id="3.10.580.10">
    <property type="entry name" value="CBS-domain"/>
    <property type="match status" value="1"/>
</dbReference>
<name>A0A1I7MKF7_9MICC</name>
<dbReference type="InterPro" id="IPR005170">
    <property type="entry name" value="Transptr-assoc_dom"/>
</dbReference>
<dbReference type="AlphaFoldDB" id="A0A1I7MKF7"/>
<evidence type="ECO:0000256" key="5">
    <source>
        <dbReference type="ARBA" id="ARBA00022737"/>
    </source>
</evidence>
<evidence type="ECO:0000256" key="7">
    <source>
        <dbReference type="ARBA" id="ARBA00023122"/>
    </source>
</evidence>
<dbReference type="SUPFAM" id="SSF54631">
    <property type="entry name" value="CBS-domain pair"/>
    <property type="match status" value="1"/>
</dbReference>
<evidence type="ECO:0000256" key="4">
    <source>
        <dbReference type="ARBA" id="ARBA00022692"/>
    </source>
</evidence>
<evidence type="ECO:0000256" key="3">
    <source>
        <dbReference type="ARBA" id="ARBA00022475"/>
    </source>
</evidence>
<dbReference type="Pfam" id="PF00571">
    <property type="entry name" value="CBS"/>
    <property type="match status" value="2"/>
</dbReference>